<proteinExistence type="predicted"/>
<accession>A0AAQ3MPM7</accession>
<evidence type="ECO:0000313" key="1">
    <source>
        <dbReference type="EMBL" id="WVY94519.1"/>
    </source>
</evidence>
<dbReference type="EMBL" id="CP144691">
    <property type="protein sequence ID" value="WVY94519.1"/>
    <property type="molecule type" value="Genomic_DNA"/>
</dbReference>
<dbReference type="Proteomes" id="UP001374535">
    <property type="component" value="Chromosome 10"/>
</dbReference>
<protein>
    <submittedName>
        <fullName evidence="1">Uncharacterized protein</fullName>
    </submittedName>
</protein>
<dbReference type="AlphaFoldDB" id="A0AAQ3MPM7"/>
<reference evidence="1 2" key="1">
    <citation type="journal article" date="2023" name="Life. Sci Alliance">
        <title>Evolutionary insights into 3D genome organization and epigenetic landscape of Vigna mungo.</title>
        <authorList>
            <person name="Junaid A."/>
            <person name="Singh B."/>
            <person name="Bhatia S."/>
        </authorList>
    </citation>
    <scope>NUCLEOTIDE SEQUENCE [LARGE SCALE GENOMIC DNA]</scope>
    <source>
        <strain evidence="1">Urdbean</strain>
    </source>
</reference>
<evidence type="ECO:0000313" key="2">
    <source>
        <dbReference type="Proteomes" id="UP001374535"/>
    </source>
</evidence>
<name>A0AAQ3MPM7_VIGMU</name>
<gene>
    <name evidence="1" type="ORF">V8G54_033607</name>
</gene>
<keyword evidence="2" id="KW-1185">Reference proteome</keyword>
<organism evidence="1 2">
    <name type="scientific">Vigna mungo</name>
    <name type="common">Black gram</name>
    <name type="synonym">Phaseolus mungo</name>
    <dbReference type="NCBI Taxonomy" id="3915"/>
    <lineage>
        <taxon>Eukaryota</taxon>
        <taxon>Viridiplantae</taxon>
        <taxon>Streptophyta</taxon>
        <taxon>Embryophyta</taxon>
        <taxon>Tracheophyta</taxon>
        <taxon>Spermatophyta</taxon>
        <taxon>Magnoliopsida</taxon>
        <taxon>eudicotyledons</taxon>
        <taxon>Gunneridae</taxon>
        <taxon>Pentapetalae</taxon>
        <taxon>rosids</taxon>
        <taxon>fabids</taxon>
        <taxon>Fabales</taxon>
        <taxon>Fabaceae</taxon>
        <taxon>Papilionoideae</taxon>
        <taxon>50 kb inversion clade</taxon>
        <taxon>NPAAA clade</taxon>
        <taxon>indigoferoid/millettioid clade</taxon>
        <taxon>Phaseoleae</taxon>
        <taxon>Vigna</taxon>
    </lineage>
</organism>
<sequence>MNVACAIDLEVSGRNKGWHRKNETYAVRGDNLGHKTGSNIMERVGQKGYGANGWINGSGPNWKGGTNHRGLGGARERGVRHLSYQDLVDTKEKGLCFKYGGPYGPNHQYPIKQLRAIMAENEI</sequence>